<evidence type="ECO:0000313" key="4">
    <source>
        <dbReference type="Proteomes" id="UP000649604"/>
    </source>
</evidence>
<dbReference type="EMBL" id="WJJP01000505">
    <property type="protein sequence ID" value="MBD3325982.1"/>
    <property type="molecule type" value="Genomic_DNA"/>
</dbReference>
<dbReference type="PANTHER" id="PTHR42957">
    <property type="entry name" value="HELICASE MJ1565-RELATED"/>
    <property type="match status" value="1"/>
</dbReference>
<gene>
    <name evidence="3" type="ORF">GF339_15465</name>
</gene>
<proteinExistence type="predicted"/>
<dbReference type="InterPro" id="IPR027417">
    <property type="entry name" value="P-loop_NTPase"/>
</dbReference>
<dbReference type="InterPro" id="IPR002789">
    <property type="entry name" value="HerA_central"/>
</dbReference>
<dbReference type="Pfam" id="PF01935">
    <property type="entry name" value="DUF87"/>
    <property type="match status" value="1"/>
</dbReference>
<protein>
    <submittedName>
        <fullName evidence="3">DUF87 domain-containing protein</fullName>
    </submittedName>
</protein>
<reference evidence="3" key="1">
    <citation type="submission" date="2019-11" db="EMBL/GenBank/DDBJ databases">
        <title>Microbial mats filling the niche in hypersaline microbial mats.</title>
        <authorList>
            <person name="Wong H.L."/>
            <person name="Macleod F.I."/>
            <person name="White R.A. III"/>
            <person name="Burns B.P."/>
        </authorList>
    </citation>
    <scope>NUCLEOTIDE SEQUENCE</scope>
    <source>
        <strain evidence="3">Rbin_158</strain>
    </source>
</reference>
<comment type="caution">
    <text evidence="3">The sequence shown here is derived from an EMBL/GenBank/DDBJ whole genome shotgun (WGS) entry which is preliminary data.</text>
</comment>
<sequence length="548" mass="61723">MRQRTKELGTITRGSLTEGVEMRLSPQQSIEEVKAGKFVVIEGQQHDFFSMITDVRLDTTSPQILVHPPDREDRLMREILAGTSAYATVMLRPMLMVSRDPADLDLPEILPVKTVPSHFSSVYEASEDDVSRIFGSEAQTAGKYFYLGTPLDMTTPVCLNLNRFVERSNGIFGKTGTGKTFLTRLVLCGLIKHQKAVNFIFDMHSEYGWHATQEAGEGRGGFVKGLKQLFGSRVVIFTLDPESSRRRGVQADHEVEIFTDQITVEDIAPLQDELRLHPTAVEAAYLIVARYGKNWLEILLTRGEEDIKGLAEELGAHPESLSALYRKLRRLTDFNFITLGRSSDDIVKTMMGYIERGKHIVLEFGRETSMLAYLLVSGIITRRIHELYVKQTEQYHASQDLNDKPRHLVITIEEAHKFLNPNSAKQTIFGTIAREMRKYYVSLLIVDQRPSGIDDEVLSQIGTRIVALLNDEKDIQSVLTGVSNTGGLRSVLASLDSKQQALVMGHAVPMPVVIRTRDYDVNFYHEMGMLSEAEQDQQALQDEEDLFG</sequence>
<dbReference type="InterPro" id="IPR008571">
    <property type="entry name" value="HerA-like"/>
</dbReference>
<dbReference type="AlphaFoldDB" id="A0A9D5JX84"/>
<dbReference type="InterPro" id="IPR018538">
    <property type="entry name" value="HerA_barrel_dom"/>
</dbReference>
<evidence type="ECO:0000259" key="1">
    <source>
        <dbReference type="Pfam" id="PF01935"/>
    </source>
</evidence>
<dbReference type="Pfam" id="PF09378">
    <property type="entry name" value="HAS-barrel"/>
    <property type="match status" value="1"/>
</dbReference>
<evidence type="ECO:0000259" key="2">
    <source>
        <dbReference type="Pfam" id="PF09378"/>
    </source>
</evidence>
<feature type="domain" description="Helicase HerA barrel" evidence="2">
    <location>
        <begin position="9"/>
        <end position="96"/>
    </location>
</feature>
<dbReference type="Proteomes" id="UP000649604">
    <property type="component" value="Unassembled WGS sequence"/>
</dbReference>
<dbReference type="PANTHER" id="PTHR42957:SF1">
    <property type="entry name" value="HELICASE MJ1565-RELATED"/>
    <property type="match status" value="1"/>
</dbReference>
<evidence type="ECO:0000313" key="3">
    <source>
        <dbReference type="EMBL" id="MBD3325982.1"/>
    </source>
</evidence>
<organism evidence="3 4">
    <name type="scientific">candidate division KSB3 bacterium</name>
    <dbReference type="NCBI Taxonomy" id="2044937"/>
    <lineage>
        <taxon>Bacteria</taxon>
        <taxon>candidate division KSB3</taxon>
    </lineage>
</organism>
<dbReference type="Gene3D" id="3.40.50.300">
    <property type="entry name" value="P-loop containing nucleotide triphosphate hydrolases"/>
    <property type="match status" value="2"/>
</dbReference>
<feature type="domain" description="Helicase HerA central" evidence="1">
    <location>
        <begin position="146"/>
        <end position="384"/>
    </location>
</feature>
<dbReference type="SUPFAM" id="SSF52540">
    <property type="entry name" value="P-loop containing nucleoside triphosphate hydrolases"/>
    <property type="match status" value="1"/>
</dbReference>
<accession>A0A9D5JX84</accession>
<name>A0A9D5JX84_9BACT</name>